<evidence type="ECO:0000313" key="3">
    <source>
        <dbReference type="EMBL" id="OIT00913.1"/>
    </source>
</evidence>
<keyword evidence="4" id="KW-1185">Reference proteome</keyword>
<comment type="caution">
    <text evidence="3">The sequence shown here is derived from an EMBL/GenBank/DDBJ whole genome shotgun (WGS) entry which is preliminary data.</text>
</comment>
<feature type="coiled-coil region" evidence="1">
    <location>
        <begin position="301"/>
        <end position="328"/>
    </location>
</feature>
<feature type="compositionally biased region" description="Basic and acidic residues" evidence="2">
    <location>
        <begin position="142"/>
        <end position="153"/>
    </location>
</feature>
<accession>A0A1J6J0U9</accession>
<name>A0A1J6J0U9_NICAT</name>
<dbReference type="Gramene" id="OIT00913">
    <property type="protein sequence ID" value="OIT00913"/>
    <property type="gene ID" value="A4A49_18214"/>
</dbReference>
<reference evidence="3" key="1">
    <citation type="submission" date="2016-11" db="EMBL/GenBank/DDBJ databases">
        <title>The genome of Nicotiana attenuata.</title>
        <authorList>
            <person name="Xu S."/>
            <person name="Brockmoeller T."/>
            <person name="Gaquerel E."/>
            <person name="Navarro A."/>
            <person name="Kuhl H."/>
            <person name="Gase K."/>
            <person name="Ling Z."/>
            <person name="Zhou W."/>
            <person name="Kreitzer C."/>
            <person name="Stanke M."/>
            <person name="Tang H."/>
            <person name="Lyons E."/>
            <person name="Pandey P."/>
            <person name="Pandey S.P."/>
            <person name="Timmermann B."/>
            <person name="Baldwin I.T."/>
        </authorList>
    </citation>
    <scope>NUCLEOTIDE SEQUENCE [LARGE SCALE GENOMIC DNA]</scope>
    <source>
        <strain evidence="3">UT</strain>
    </source>
</reference>
<dbReference type="PANTHER" id="PTHR31881">
    <property type="match status" value="1"/>
</dbReference>
<keyword evidence="1" id="KW-0175">Coiled coil</keyword>
<dbReference type="AlphaFoldDB" id="A0A1J6J0U9"/>
<dbReference type="OMA" id="ATRTSQM"/>
<feature type="compositionally biased region" description="Polar residues" evidence="2">
    <location>
        <begin position="131"/>
        <end position="140"/>
    </location>
</feature>
<feature type="region of interest" description="Disordered" evidence="2">
    <location>
        <begin position="131"/>
        <end position="169"/>
    </location>
</feature>
<dbReference type="Proteomes" id="UP000187609">
    <property type="component" value="Unassembled WGS sequence"/>
</dbReference>
<evidence type="ECO:0000256" key="1">
    <source>
        <dbReference type="SAM" id="Coils"/>
    </source>
</evidence>
<organism evidence="3 4">
    <name type="scientific">Nicotiana attenuata</name>
    <name type="common">Coyote tobacco</name>
    <dbReference type="NCBI Taxonomy" id="49451"/>
    <lineage>
        <taxon>Eukaryota</taxon>
        <taxon>Viridiplantae</taxon>
        <taxon>Streptophyta</taxon>
        <taxon>Embryophyta</taxon>
        <taxon>Tracheophyta</taxon>
        <taxon>Spermatophyta</taxon>
        <taxon>Magnoliopsida</taxon>
        <taxon>eudicotyledons</taxon>
        <taxon>Gunneridae</taxon>
        <taxon>Pentapetalae</taxon>
        <taxon>asterids</taxon>
        <taxon>lamiids</taxon>
        <taxon>Solanales</taxon>
        <taxon>Solanaceae</taxon>
        <taxon>Nicotianoideae</taxon>
        <taxon>Nicotianeae</taxon>
        <taxon>Nicotiana</taxon>
    </lineage>
</organism>
<sequence>MNQEGNSSKNKKAKNCIAAGSLASLLNQIVSSLKTKRIVQATRTNDKNQLNLIEKQLPQLVQEQLLQLPLHSASPPAQSVHVQVQQKLLNSTSLASQAVCEQLQQVQQKSLNSTSPASQVVREKLQQLPLNSATRTSQMVHKQFEDSSNHETNEQSEEQGPSAEKRKRGKTLMLSVHGRKERKLIVLNEDNQLIGPTDDVAAELCNILDTLARNVAFCPLNVFNWRKLETKEDMWKYIKAEMERIQSSQESEDGYGQSVDAFASVMGPEHPGRLRLYGRGVTKTSLKRIVGDFGPPLSSTDEMMQQKLEETKERMEQRMQEKFNAQKDSMELQVAVNIISQLKHLNPDLWVDPNMLAFNARSPGEASSAQQAVVQLINCLSTGSNNQGKPKKLSAVPYVPYDISTIRFLSVIATSCFK</sequence>
<proteinExistence type="predicted"/>
<dbReference type="EMBL" id="MJEQ01037189">
    <property type="protein sequence ID" value="OIT00913.1"/>
    <property type="molecule type" value="Genomic_DNA"/>
</dbReference>
<gene>
    <name evidence="3" type="ORF">A4A49_18214</name>
</gene>
<evidence type="ECO:0000313" key="4">
    <source>
        <dbReference type="Proteomes" id="UP000187609"/>
    </source>
</evidence>
<protein>
    <submittedName>
        <fullName evidence="3">Uncharacterized protein</fullName>
    </submittedName>
</protein>
<evidence type="ECO:0000256" key="2">
    <source>
        <dbReference type="SAM" id="MobiDB-lite"/>
    </source>
</evidence>
<dbReference type="PANTHER" id="PTHR31881:SF6">
    <property type="entry name" value="OS09G0494600 PROTEIN"/>
    <property type="match status" value="1"/>
</dbReference>